<keyword evidence="3" id="KW-1185">Reference proteome</keyword>
<dbReference type="SMART" id="SM00710">
    <property type="entry name" value="PbH1"/>
    <property type="match status" value="6"/>
</dbReference>
<dbReference type="EMBL" id="JBHFAB010000003">
    <property type="protein sequence ID" value="MFC1416242.1"/>
    <property type="molecule type" value="Genomic_DNA"/>
</dbReference>
<name>A0ABV6VRR6_9ACTN</name>
<dbReference type="InterPro" id="IPR012334">
    <property type="entry name" value="Pectin_lyas_fold"/>
</dbReference>
<protein>
    <submittedName>
        <fullName evidence="2">Discoidin domain-containing protein</fullName>
    </submittedName>
</protein>
<dbReference type="InterPro" id="IPR000421">
    <property type="entry name" value="FA58C"/>
</dbReference>
<dbReference type="Gene3D" id="2.160.20.10">
    <property type="entry name" value="Single-stranded right-handed beta-helix, Pectin lyase-like"/>
    <property type="match status" value="1"/>
</dbReference>
<dbReference type="CDD" id="cd14490">
    <property type="entry name" value="CBM6-CBM35-CBM36_like_1"/>
    <property type="match status" value="1"/>
</dbReference>
<feature type="domain" description="F5/8 type C" evidence="1">
    <location>
        <begin position="735"/>
        <end position="886"/>
    </location>
</feature>
<evidence type="ECO:0000313" key="2">
    <source>
        <dbReference type="EMBL" id="MFC1416242.1"/>
    </source>
</evidence>
<dbReference type="InterPro" id="IPR006311">
    <property type="entry name" value="TAT_signal"/>
</dbReference>
<comment type="caution">
    <text evidence="2">The sequence shown here is derived from an EMBL/GenBank/DDBJ whole genome shotgun (WGS) entry which is preliminary data.</text>
</comment>
<sequence>MSHPRTPHRRSGRSTLRLSAATTAALLAGSALTLTLPAVGAVAATPGALSAGIPTAAGAPVPFTEYNAATSPFAQTNGTRLGPNYQYGSLAAEATGRQAVQLVGQGKYVSFRLTKAANAVDFHYAVPDSLHGGGITAPLSLYVNGKATTALSLTSQFSWLYGTYPFRNTPGTGQPNGQVPHDFYNDVRYQFPKTLPAGTVVKLQVDAGDNAPWYVINTADFEQVAPARPKPAGYADVTQAPYGVDNTGATDVTAALQAAIDAASAAGQGLYLPPGTYTVSAPLNVDHVSIVGAGEWYTVLTGKNVEFNGKQNPSSSHVEISGLSLYGNVDVRDDSNTEDTGFNGGFSDSTISDVWIQNEKVGAWIIGPSTGLTLRNLRIQDTTADGINLNAADGPITGALVTGNFLRNTQDDGLALWSENYGDTQDTISHNTVDSPGLANNIGVYGSGTGDIISDNLLQDTVTRGGGIGIGQRFDSVPMSGPLTVTRNVLVRTGQWDAGWDYGVGAIWFDPEQGDMDAPVNITDNAIVDSPYEAFMFQNSNAYTGAAVTTPPTAGHRVSNVSIKDNLVAGVGSYVFQDQAPGSVSVSGTIATGVGIAGVFSCGAGFAINRGPGDFGWSSSTCGMPPTSPLLTYPSTTTFENATVGQATPVQKIALMNTGTAAATLGAIKASAGFTVSADPAHPCPTTLTPTSPTDSGNWCMVDVSYVAGAAGIRTGTLTIPSSEGRAPATVQLIGDTDPIGGTGGVAPPSNLALDATMTASSSLQYFPATNANDDNDGSYWESEDGQPFPQTLTADLGASQPESSVVLTLPSNWGSRVETLSVLGSTDGTNFTTLVPSADYTFDPATQNTVTIPLPPGTEAQQLRLSVTGNTGWTAAQLSEFEIFG</sequence>
<dbReference type="RefSeq" id="WP_380533319.1">
    <property type="nucleotide sequence ID" value="NZ_JBHFAB010000003.1"/>
</dbReference>
<dbReference type="PROSITE" id="PS50022">
    <property type="entry name" value="FA58C_3"/>
    <property type="match status" value="1"/>
</dbReference>
<dbReference type="PROSITE" id="PS51318">
    <property type="entry name" value="TAT"/>
    <property type="match status" value="1"/>
</dbReference>
<accession>A0ABV6VRR6</accession>
<dbReference type="InterPro" id="IPR011050">
    <property type="entry name" value="Pectin_lyase_fold/virulence"/>
</dbReference>
<dbReference type="Pfam" id="PF12708">
    <property type="entry name" value="Pect-lyase_RHGA_epim"/>
    <property type="match status" value="1"/>
</dbReference>
<proteinExistence type="predicted"/>
<gene>
    <name evidence="2" type="ORF">ACEZDE_06250</name>
</gene>
<dbReference type="Pfam" id="PF22815">
    <property type="entry name" value="CatAgl_D1"/>
    <property type="match status" value="1"/>
</dbReference>
<dbReference type="SUPFAM" id="SSF49785">
    <property type="entry name" value="Galactose-binding domain-like"/>
    <property type="match status" value="1"/>
</dbReference>
<dbReference type="InterPro" id="IPR033801">
    <property type="entry name" value="CBM6-CBM35-CBM36-like_1"/>
</dbReference>
<organism evidence="2 3">
    <name type="scientific">Streptacidiphilus cavernicola</name>
    <dbReference type="NCBI Taxonomy" id="3342716"/>
    <lineage>
        <taxon>Bacteria</taxon>
        <taxon>Bacillati</taxon>
        <taxon>Actinomycetota</taxon>
        <taxon>Actinomycetes</taxon>
        <taxon>Kitasatosporales</taxon>
        <taxon>Streptomycetaceae</taxon>
        <taxon>Streptacidiphilus</taxon>
    </lineage>
</organism>
<dbReference type="Pfam" id="PF00754">
    <property type="entry name" value="F5_F8_type_C"/>
    <property type="match status" value="1"/>
</dbReference>
<dbReference type="Gene3D" id="2.60.120.260">
    <property type="entry name" value="Galactose-binding domain-like"/>
    <property type="match status" value="1"/>
</dbReference>
<dbReference type="InterPro" id="IPR008979">
    <property type="entry name" value="Galactose-bd-like_sf"/>
</dbReference>
<evidence type="ECO:0000313" key="3">
    <source>
        <dbReference type="Proteomes" id="UP001592531"/>
    </source>
</evidence>
<dbReference type="SUPFAM" id="SSF51126">
    <property type="entry name" value="Pectin lyase-like"/>
    <property type="match status" value="1"/>
</dbReference>
<dbReference type="InterPro" id="IPR013783">
    <property type="entry name" value="Ig-like_fold"/>
</dbReference>
<dbReference type="InterPro" id="IPR024535">
    <property type="entry name" value="RHGA/B-epi-like_pectate_lyase"/>
</dbReference>
<dbReference type="Gene3D" id="2.60.40.10">
    <property type="entry name" value="Immunoglobulins"/>
    <property type="match status" value="1"/>
</dbReference>
<evidence type="ECO:0000259" key="1">
    <source>
        <dbReference type="PROSITE" id="PS50022"/>
    </source>
</evidence>
<dbReference type="InterPro" id="IPR006626">
    <property type="entry name" value="PbH1"/>
</dbReference>
<dbReference type="Proteomes" id="UP001592531">
    <property type="component" value="Unassembled WGS sequence"/>
</dbReference>
<reference evidence="2 3" key="1">
    <citation type="submission" date="2024-09" db="EMBL/GenBank/DDBJ databases">
        <authorList>
            <person name="Lee S.D."/>
        </authorList>
    </citation>
    <scope>NUCLEOTIDE SEQUENCE [LARGE SCALE GENOMIC DNA]</scope>
    <source>
        <strain evidence="2 3">N8-3</strain>
    </source>
</reference>